<dbReference type="InterPro" id="IPR019260">
    <property type="entry name" value="DUF2262"/>
</dbReference>
<dbReference type="GeneID" id="23112542"/>
<name>A0A6N2XT51_9FIRM</name>
<evidence type="ECO:0000259" key="2">
    <source>
        <dbReference type="Pfam" id="PF22886"/>
    </source>
</evidence>
<dbReference type="Pfam" id="PF22886">
    <property type="entry name" value="DUF7021"/>
    <property type="match status" value="1"/>
</dbReference>
<dbReference type="Pfam" id="PF10020">
    <property type="entry name" value="DUF2262"/>
    <property type="match status" value="1"/>
</dbReference>
<dbReference type="AlphaFoldDB" id="A0A6N2XT51"/>
<accession>A0A6N2XT51</accession>
<reference evidence="3" key="1">
    <citation type="submission" date="2019-11" db="EMBL/GenBank/DDBJ databases">
        <authorList>
            <person name="Feng L."/>
        </authorList>
    </citation>
    <scope>NUCLEOTIDE SEQUENCE</scope>
    <source>
        <strain evidence="3">CbolteaeLFYP116</strain>
    </source>
</reference>
<feature type="domain" description="DUF7021" evidence="2">
    <location>
        <begin position="1"/>
        <end position="129"/>
    </location>
</feature>
<organism evidence="3">
    <name type="scientific">Enterocloster bolteae</name>
    <dbReference type="NCBI Taxonomy" id="208479"/>
    <lineage>
        <taxon>Bacteria</taxon>
        <taxon>Bacillati</taxon>
        <taxon>Bacillota</taxon>
        <taxon>Clostridia</taxon>
        <taxon>Lachnospirales</taxon>
        <taxon>Lachnospiraceae</taxon>
        <taxon>Enterocloster</taxon>
    </lineage>
</organism>
<feature type="domain" description="DUF2262" evidence="1">
    <location>
        <begin position="137"/>
        <end position="276"/>
    </location>
</feature>
<dbReference type="EMBL" id="CACRTF010000026">
    <property type="protein sequence ID" value="VYT57037.1"/>
    <property type="molecule type" value="Genomic_DNA"/>
</dbReference>
<evidence type="ECO:0000313" key="3">
    <source>
        <dbReference type="EMBL" id="VYT57037.1"/>
    </source>
</evidence>
<protein>
    <submittedName>
        <fullName evidence="3">Uncharacterized protein</fullName>
    </submittedName>
</protein>
<dbReference type="RefSeq" id="WP_002574846.1">
    <property type="nucleotide sequence ID" value="NZ_BAABZS010000001.1"/>
</dbReference>
<proteinExistence type="predicted"/>
<sequence>MFEAFYEKYAPEEQEVVALIRNCIGGGYNNKGDFWEMTAISLGMVFCATGENNIREGRLEWPVTEEERNSEEGWGRFGKEQICRIRVRKLLDEYVPNHTTPEKFNSWAVTGVLEPSVSCPELETVLEEYNKPVVIEDKVLGTLTLNREFDMFETDFSWNGKEVSLMLEVNPESKSSWSRARTAAKKLVSEREAWDKAMREFAAKKLTELANEWMAEDEENKAAEPITEETFAKRITLSELTITSGGGFTAYYNDDAMFWGHAVEVSGSLKKGITYTNLAG</sequence>
<gene>
    <name evidence="3" type="ORF">CBLFYP116_05869</name>
</gene>
<evidence type="ECO:0000259" key="1">
    <source>
        <dbReference type="Pfam" id="PF10020"/>
    </source>
</evidence>
<dbReference type="InterPro" id="IPR054286">
    <property type="entry name" value="DUF7021"/>
</dbReference>